<dbReference type="EMBL" id="VZRB01000051">
    <property type="protein sequence ID" value="KAB1139865.1"/>
    <property type="molecule type" value="Genomic_DNA"/>
</dbReference>
<organism evidence="3 4">
    <name type="scientific">Streptomyces luteolifulvus</name>
    <dbReference type="NCBI Taxonomy" id="2615112"/>
    <lineage>
        <taxon>Bacteria</taxon>
        <taxon>Bacillati</taxon>
        <taxon>Actinomycetota</taxon>
        <taxon>Actinomycetes</taxon>
        <taxon>Kitasatosporales</taxon>
        <taxon>Streptomycetaceae</taxon>
        <taxon>Streptomyces</taxon>
    </lineage>
</organism>
<dbReference type="PANTHER" id="PTHR42305">
    <property type="entry name" value="MEMBRANE PROTEIN RV1733C-RELATED"/>
    <property type="match status" value="1"/>
</dbReference>
<dbReference type="AlphaFoldDB" id="A0A6H9UP35"/>
<feature type="transmembrane region" description="Helical" evidence="2">
    <location>
        <begin position="144"/>
        <end position="166"/>
    </location>
</feature>
<keyword evidence="4" id="KW-1185">Reference proteome</keyword>
<proteinExistence type="predicted"/>
<accession>A0A6H9UP35</accession>
<dbReference type="PANTHER" id="PTHR42305:SF1">
    <property type="entry name" value="MEMBRANE PROTEIN RV1733C-RELATED"/>
    <property type="match status" value="1"/>
</dbReference>
<dbReference type="InterPro" id="IPR039708">
    <property type="entry name" value="MT1774/Rv1733c-like"/>
</dbReference>
<evidence type="ECO:0000313" key="4">
    <source>
        <dbReference type="Proteomes" id="UP000442707"/>
    </source>
</evidence>
<dbReference type="Proteomes" id="UP000442707">
    <property type="component" value="Unassembled WGS sequence"/>
</dbReference>
<reference evidence="3 4" key="1">
    <citation type="submission" date="2019-09" db="EMBL/GenBank/DDBJ databases">
        <title>Screening of Novel Bioactive Compounds from Soil-Associated.</title>
        <authorList>
            <person name="Zhao S."/>
        </authorList>
    </citation>
    <scope>NUCLEOTIDE SEQUENCE [LARGE SCALE GENOMIC DNA]</scope>
    <source>
        <strain evidence="3 4">HIT-DPA4</strain>
    </source>
</reference>
<gene>
    <name evidence="3" type="ORF">F7R91_38295</name>
</gene>
<evidence type="ECO:0000313" key="3">
    <source>
        <dbReference type="EMBL" id="KAB1139865.1"/>
    </source>
</evidence>
<keyword evidence="2" id="KW-1133">Transmembrane helix</keyword>
<name>A0A6H9UP35_9ACTN</name>
<feature type="region of interest" description="Disordered" evidence="1">
    <location>
        <begin position="79"/>
        <end position="103"/>
    </location>
</feature>
<keyword evidence="2" id="KW-0812">Transmembrane</keyword>
<protein>
    <submittedName>
        <fullName evidence="3">Uncharacterized protein</fullName>
    </submittedName>
</protein>
<keyword evidence="2" id="KW-0472">Membrane</keyword>
<evidence type="ECO:0000256" key="2">
    <source>
        <dbReference type="SAM" id="Phobius"/>
    </source>
</evidence>
<feature type="transmembrane region" description="Helical" evidence="2">
    <location>
        <begin position="25"/>
        <end position="48"/>
    </location>
</feature>
<comment type="caution">
    <text evidence="3">The sequence shown here is derived from an EMBL/GenBank/DDBJ whole genome shotgun (WGS) entry which is preliminary data.</text>
</comment>
<evidence type="ECO:0000256" key="1">
    <source>
        <dbReference type="SAM" id="MobiDB-lite"/>
    </source>
</evidence>
<dbReference type="RefSeq" id="WP_150957991.1">
    <property type="nucleotide sequence ID" value="NZ_VZRB01000051.1"/>
</dbReference>
<sequence>MHVVRRTKNRLWRWRNNPLRRPEDVLEAWVVLAVWVLIAVGGTLAGVLTAHAADDVFAQQRAERSAVRAVLLTDIPQGAEASAGSSGGRTTAKVRWTTPDGSTRTGTTLVDAAQQAGSTVKVWTNRQGDLTTEPPSQAVANIDAALLGTAAALALSGLAVGVGRVVRRRLDRRRIDRWGTQWDLIGPLWGHRTG</sequence>